<evidence type="ECO:0000313" key="3">
    <source>
        <dbReference type="Proteomes" id="UP000636709"/>
    </source>
</evidence>
<feature type="compositionally biased region" description="Pro residues" evidence="1">
    <location>
        <begin position="52"/>
        <end position="63"/>
    </location>
</feature>
<keyword evidence="3" id="KW-1185">Reference proteome</keyword>
<dbReference type="EMBL" id="JACEFO010000325">
    <property type="protein sequence ID" value="KAF8775198.1"/>
    <property type="molecule type" value="Genomic_DNA"/>
</dbReference>
<dbReference type="OrthoDB" id="719492at2759"/>
<sequence length="145" mass="15717">MEARNCNRCSCAAAAASKRQTEEAGGKRSRTRATCGARERPQRQPIAGSPVLPCPTEHPPPLVGPTEQWTTRSSRRCCGGRRAMLTRRGRGGGDCELAGETPMCEACAPAAGRSGRGRWPLHRPAKESDLRRPRYRILPLTVALA</sequence>
<dbReference type="AlphaFoldDB" id="A0A835KRZ4"/>
<dbReference type="Proteomes" id="UP000636709">
    <property type="component" value="Unassembled WGS sequence"/>
</dbReference>
<name>A0A835KRZ4_9POAL</name>
<evidence type="ECO:0000313" key="2">
    <source>
        <dbReference type="EMBL" id="KAF8775198.1"/>
    </source>
</evidence>
<gene>
    <name evidence="2" type="ORF">HU200_004597</name>
</gene>
<feature type="region of interest" description="Disordered" evidence="1">
    <location>
        <begin position="17"/>
        <end position="68"/>
    </location>
</feature>
<protein>
    <submittedName>
        <fullName evidence="2">Uncharacterized protein</fullName>
    </submittedName>
</protein>
<reference evidence="2" key="1">
    <citation type="submission" date="2020-07" db="EMBL/GenBank/DDBJ databases">
        <title>Genome sequence and genetic diversity analysis of an under-domesticated orphan crop, white fonio (Digitaria exilis).</title>
        <authorList>
            <person name="Bennetzen J.L."/>
            <person name="Chen S."/>
            <person name="Ma X."/>
            <person name="Wang X."/>
            <person name="Yssel A.E.J."/>
            <person name="Chaluvadi S.R."/>
            <person name="Johnson M."/>
            <person name="Gangashetty P."/>
            <person name="Hamidou F."/>
            <person name="Sanogo M.D."/>
            <person name="Zwaenepoel A."/>
            <person name="Wallace J."/>
            <person name="Van De Peer Y."/>
            <person name="Van Deynze A."/>
        </authorList>
    </citation>
    <scope>NUCLEOTIDE SEQUENCE</scope>
    <source>
        <tissue evidence="2">Leaves</tissue>
    </source>
</reference>
<evidence type="ECO:0000256" key="1">
    <source>
        <dbReference type="SAM" id="MobiDB-lite"/>
    </source>
</evidence>
<proteinExistence type="predicted"/>
<organism evidence="2 3">
    <name type="scientific">Digitaria exilis</name>
    <dbReference type="NCBI Taxonomy" id="1010633"/>
    <lineage>
        <taxon>Eukaryota</taxon>
        <taxon>Viridiplantae</taxon>
        <taxon>Streptophyta</taxon>
        <taxon>Embryophyta</taxon>
        <taxon>Tracheophyta</taxon>
        <taxon>Spermatophyta</taxon>
        <taxon>Magnoliopsida</taxon>
        <taxon>Liliopsida</taxon>
        <taxon>Poales</taxon>
        <taxon>Poaceae</taxon>
        <taxon>PACMAD clade</taxon>
        <taxon>Panicoideae</taxon>
        <taxon>Panicodae</taxon>
        <taxon>Paniceae</taxon>
        <taxon>Anthephorinae</taxon>
        <taxon>Digitaria</taxon>
    </lineage>
</organism>
<comment type="caution">
    <text evidence="2">The sequence shown here is derived from an EMBL/GenBank/DDBJ whole genome shotgun (WGS) entry which is preliminary data.</text>
</comment>
<accession>A0A835KRZ4</accession>